<dbReference type="InterPro" id="IPR011990">
    <property type="entry name" value="TPR-like_helical_dom_sf"/>
</dbReference>
<dbReference type="SUPFAM" id="SSF56112">
    <property type="entry name" value="Protein kinase-like (PK-like)"/>
    <property type="match status" value="1"/>
</dbReference>
<dbReference type="Pfam" id="PF00069">
    <property type="entry name" value="Pkinase"/>
    <property type="match status" value="1"/>
</dbReference>
<evidence type="ECO:0000256" key="5">
    <source>
        <dbReference type="PROSITE-ProRule" id="PRU10141"/>
    </source>
</evidence>
<evidence type="ECO:0000259" key="6">
    <source>
        <dbReference type="PROSITE" id="PS50011"/>
    </source>
</evidence>
<evidence type="ECO:0000313" key="7">
    <source>
        <dbReference type="EMBL" id="RVT49780.1"/>
    </source>
</evidence>
<keyword evidence="2 5" id="KW-0547">Nucleotide-binding</keyword>
<sequence length="902" mass="96159">MSTSGAGVDPARWAALSSRLDALLDLPPGQRAPYLDILRGEDPALADELAALLARMAALDGTDFLQAPAVPPAAAADTGAAGMPVGAYTLQRELGRGGMGSVWLARRTDGRYDGQVAIKFLQAALFGHAAGERFGREGRILGRLDHPYIARLLDAGHLGGDGPGAAQPYLVLEYVDGEPIDRWCDRQAPGLEARIRLFLDVLAAVEHAHNRLILHRDLKPSNILVTAAGQVKLLDFGIAKLLDDADDSGVAGELTRRAGQAFTPAYAAPEQRAGGDVTTATDVHALGVLLFRLLAGRLPTEGTTLVGPATADTPALPRLSTAAVRSGDAAVRRLAPALRGDLDTVVAKALKPDPAARYANAAEFAADLRRWLAHEPVQARPDGWAYRSACFLRRHRFGVGATALVLLALAGGGLAAWREAREAQQQQAQAEGLIEFMLGDLPARLKPVGRLDALDAVGERALAYYAAQDPDRLDAASLGRRARALHLLGEIDEQRGRLDDAARRFDEAEAATGALVALHPDDTRHLFEHSQSAYWVGFMARRRGQTAQALAAFERYLALADELVRREPGQLDWQVEQAYAGQNLGVLLLEGGQAAAALKAFQRTLAVWQPLAAARPALELEQANTLGWVAKAQEALQDYDAAAAAQREKLAALAHVPDAARDREVAYLEANAHAELSALQLTRGDAAAALAEARQSDRLSQVLTAEDPDNMLWLSQQAAAGIRHAAALQALGQPDEARRVLRPVAAAMQRLLNEAEPTRHTIVTLQGRWLRLLGELEPGPAAATALDAYLALLDEREAAGQALDAPQTLVAAAAGLTAGDLARRRGDAGRAQAIWTVAARRLQPAVQRRNASAMADHGLLALRLGDLPAAHEALALLRDSAYRHPARQALEAEFAALPVPRP</sequence>
<comment type="caution">
    <text evidence="7">The sequence shown here is derived from an EMBL/GenBank/DDBJ whole genome shotgun (WGS) entry which is preliminary data.</text>
</comment>
<dbReference type="PANTHER" id="PTHR43289">
    <property type="entry name" value="MITOGEN-ACTIVATED PROTEIN KINASE KINASE KINASE 20-RELATED"/>
    <property type="match status" value="1"/>
</dbReference>
<evidence type="ECO:0000256" key="3">
    <source>
        <dbReference type="ARBA" id="ARBA00022777"/>
    </source>
</evidence>
<name>A0A437JS55_9BURK</name>
<proteinExistence type="predicted"/>
<dbReference type="EMBL" id="SACT01000007">
    <property type="protein sequence ID" value="RVT49780.1"/>
    <property type="molecule type" value="Genomic_DNA"/>
</dbReference>
<dbReference type="Gene3D" id="3.30.200.20">
    <property type="entry name" value="Phosphorylase Kinase, domain 1"/>
    <property type="match status" value="1"/>
</dbReference>
<evidence type="ECO:0000256" key="4">
    <source>
        <dbReference type="ARBA" id="ARBA00022840"/>
    </source>
</evidence>
<feature type="binding site" evidence="5">
    <location>
        <position position="119"/>
    </location>
    <ligand>
        <name>ATP</name>
        <dbReference type="ChEBI" id="CHEBI:30616"/>
    </ligand>
</feature>
<reference evidence="7 8" key="1">
    <citation type="submission" date="2019-01" db="EMBL/GenBank/DDBJ databases">
        <authorList>
            <person name="Chen W.-M."/>
        </authorList>
    </citation>
    <scope>NUCLEOTIDE SEQUENCE [LARGE SCALE GENOMIC DNA]</scope>
    <source>
        <strain evidence="7 8">ICH-3</strain>
    </source>
</reference>
<keyword evidence="4 5" id="KW-0067">ATP-binding</keyword>
<dbReference type="InterPro" id="IPR017441">
    <property type="entry name" value="Protein_kinase_ATP_BS"/>
</dbReference>
<dbReference type="GO" id="GO:0004674">
    <property type="term" value="F:protein serine/threonine kinase activity"/>
    <property type="evidence" value="ECO:0007669"/>
    <property type="project" value="UniProtKB-KW"/>
</dbReference>
<evidence type="ECO:0000256" key="1">
    <source>
        <dbReference type="ARBA" id="ARBA00022679"/>
    </source>
</evidence>
<dbReference type="PROSITE" id="PS50011">
    <property type="entry name" value="PROTEIN_KINASE_DOM"/>
    <property type="match status" value="1"/>
</dbReference>
<dbReference type="GO" id="GO:0005524">
    <property type="term" value="F:ATP binding"/>
    <property type="evidence" value="ECO:0007669"/>
    <property type="project" value="UniProtKB-UniRule"/>
</dbReference>
<dbReference type="Proteomes" id="UP000288178">
    <property type="component" value="Unassembled WGS sequence"/>
</dbReference>
<dbReference type="InterPro" id="IPR000719">
    <property type="entry name" value="Prot_kinase_dom"/>
</dbReference>
<dbReference type="PANTHER" id="PTHR43289:SF34">
    <property type="entry name" value="SERINE_THREONINE-PROTEIN KINASE YBDM-RELATED"/>
    <property type="match status" value="1"/>
</dbReference>
<dbReference type="Gene3D" id="1.10.510.10">
    <property type="entry name" value="Transferase(Phosphotransferase) domain 1"/>
    <property type="match status" value="1"/>
</dbReference>
<dbReference type="OrthoDB" id="8532199at2"/>
<dbReference type="SUPFAM" id="SSF48452">
    <property type="entry name" value="TPR-like"/>
    <property type="match status" value="1"/>
</dbReference>
<evidence type="ECO:0000256" key="2">
    <source>
        <dbReference type="ARBA" id="ARBA00022741"/>
    </source>
</evidence>
<dbReference type="InterPro" id="IPR011009">
    <property type="entry name" value="Kinase-like_dom_sf"/>
</dbReference>
<dbReference type="RefSeq" id="WP_128199952.1">
    <property type="nucleotide sequence ID" value="NZ_SACT01000007.1"/>
</dbReference>
<dbReference type="InterPro" id="IPR008271">
    <property type="entry name" value="Ser/Thr_kinase_AS"/>
</dbReference>
<dbReference type="CDD" id="cd14014">
    <property type="entry name" value="STKc_PknB_like"/>
    <property type="match status" value="1"/>
</dbReference>
<gene>
    <name evidence="7" type="ORF">ENE75_19270</name>
</gene>
<dbReference type="Gene3D" id="1.25.40.10">
    <property type="entry name" value="Tetratricopeptide repeat domain"/>
    <property type="match status" value="1"/>
</dbReference>
<protein>
    <submittedName>
        <fullName evidence="7">Serine/threonine protein kinase</fullName>
    </submittedName>
</protein>
<dbReference type="AlphaFoldDB" id="A0A437JS55"/>
<dbReference type="PROSITE" id="PS00107">
    <property type="entry name" value="PROTEIN_KINASE_ATP"/>
    <property type="match status" value="1"/>
</dbReference>
<keyword evidence="1" id="KW-0808">Transferase</keyword>
<evidence type="ECO:0000313" key="8">
    <source>
        <dbReference type="Proteomes" id="UP000288178"/>
    </source>
</evidence>
<feature type="domain" description="Protein kinase" evidence="6">
    <location>
        <begin position="88"/>
        <end position="372"/>
    </location>
</feature>
<dbReference type="PROSITE" id="PS00108">
    <property type="entry name" value="PROTEIN_KINASE_ST"/>
    <property type="match status" value="1"/>
</dbReference>
<keyword evidence="7" id="KW-0723">Serine/threonine-protein kinase</keyword>
<dbReference type="SMART" id="SM00220">
    <property type="entry name" value="S_TKc"/>
    <property type="match status" value="1"/>
</dbReference>
<keyword evidence="8" id="KW-1185">Reference proteome</keyword>
<accession>A0A437JS55</accession>
<keyword evidence="3 7" id="KW-0418">Kinase</keyword>
<organism evidence="7 8">
    <name type="scientific">Rubrivivax albus</name>
    <dbReference type="NCBI Taxonomy" id="2499835"/>
    <lineage>
        <taxon>Bacteria</taxon>
        <taxon>Pseudomonadati</taxon>
        <taxon>Pseudomonadota</taxon>
        <taxon>Betaproteobacteria</taxon>
        <taxon>Burkholderiales</taxon>
        <taxon>Sphaerotilaceae</taxon>
        <taxon>Rubrivivax</taxon>
    </lineage>
</organism>